<feature type="domain" description="R13L1/DRL21-like LRR repeat region" evidence="2">
    <location>
        <begin position="64"/>
        <end position="190"/>
    </location>
</feature>
<gene>
    <name evidence="3" type="ORF">KSP40_PGU011502</name>
</gene>
<keyword evidence="1" id="KW-0472">Membrane</keyword>
<dbReference type="EMBL" id="JBBWWR010000011">
    <property type="protein sequence ID" value="KAK8960192.1"/>
    <property type="molecule type" value="Genomic_DNA"/>
</dbReference>
<protein>
    <recommendedName>
        <fullName evidence="2">R13L1/DRL21-like LRR repeat region domain-containing protein</fullName>
    </recommendedName>
</protein>
<keyword evidence="4" id="KW-1185">Reference proteome</keyword>
<keyword evidence="1" id="KW-0812">Transmembrane</keyword>
<name>A0ABR2M7M9_9ASPA</name>
<reference evidence="3 4" key="1">
    <citation type="journal article" date="2022" name="Nat. Plants">
        <title>Genomes of leafy and leafless Platanthera orchids illuminate the evolution of mycoheterotrophy.</title>
        <authorList>
            <person name="Li M.H."/>
            <person name="Liu K.W."/>
            <person name="Li Z."/>
            <person name="Lu H.C."/>
            <person name="Ye Q.L."/>
            <person name="Zhang D."/>
            <person name="Wang J.Y."/>
            <person name="Li Y.F."/>
            <person name="Zhong Z.M."/>
            <person name="Liu X."/>
            <person name="Yu X."/>
            <person name="Liu D.K."/>
            <person name="Tu X.D."/>
            <person name="Liu B."/>
            <person name="Hao Y."/>
            <person name="Liao X.Y."/>
            <person name="Jiang Y.T."/>
            <person name="Sun W.H."/>
            <person name="Chen J."/>
            <person name="Chen Y.Q."/>
            <person name="Ai Y."/>
            <person name="Zhai J.W."/>
            <person name="Wu S.S."/>
            <person name="Zhou Z."/>
            <person name="Hsiao Y.Y."/>
            <person name="Wu W.L."/>
            <person name="Chen Y.Y."/>
            <person name="Lin Y.F."/>
            <person name="Hsu J.L."/>
            <person name="Li C.Y."/>
            <person name="Wang Z.W."/>
            <person name="Zhao X."/>
            <person name="Zhong W.Y."/>
            <person name="Ma X.K."/>
            <person name="Ma L."/>
            <person name="Huang J."/>
            <person name="Chen G.Z."/>
            <person name="Huang M.Z."/>
            <person name="Huang L."/>
            <person name="Peng D.H."/>
            <person name="Luo Y.B."/>
            <person name="Zou S.Q."/>
            <person name="Chen S.P."/>
            <person name="Lan S."/>
            <person name="Tsai W.C."/>
            <person name="Van de Peer Y."/>
            <person name="Liu Z.J."/>
        </authorList>
    </citation>
    <scope>NUCLEOTIDE SEQUENCE [LARGE SCALE GENOMIC DNA]</scope>
    <source>
        <strain evidence="3">Lor288</strain>
    </source>
</reference>
<accession>A0ABR2M7M9</accession>
<feature type="transmembrane region" description="Helical" evidence="1">
    <location>
        <begin position="320"/>
        <end position="340"/>
    </location>
</feature>
<comment type="caution">
    <text evidence="3">The sequence shown here is derived from an EMBL/GenBank/DDBJ whole genome shotgun (WGS) entry which is preliminary data.</text>
</comment>
<evidence type="ECO:0000256" key="1">
    <source>
        <dbReference type="SAM" id="Phobius"/>
    </source>
</evidence>
<evidence type="ECO:0000259" key="2">
    <source>
        <dbReference type="Pfam" id="PF25019"/>
    </source>
</evidence>
<dbReference type="Pfam" id="PF25019">
    <property type="entry name" value="LRR_R13L1-DRL21"/>
    <property type="match status" value="1"/>
</dbReference>
<dbReference type="Gene3D" id="3.80.10.10">
    <property type="entry name" value="Ribonuclease Inhibitor"/>
    <property type="match status" value="1"/>
</dbReference>
<dbReference type="Proteomes" id="UP001412067">
    <property type="component" value="Unassembled WGS sequence"/>
</dbReference>
<evidence type="ECO:0000313" key="3">
    <source>
        <dbReference type="EMBL" id="KAK8960192.1"/>
    </source>
</evidence>
<dbReference type="PANTHER" id="PTHR47186">
    <property type="entry name" value="LEUCINE-RICH REPEAT-CONTAINING PROTEIN 57"/>
    <property type="match status" value="1"/>
</dbReference>
<keyword evidence="1" id="KW-1133">Transmembrane helix</keyword>
<sequence length="341" mass="39083">MHTLTLKDCSFIQELPQNICSINRLVHLDIHETQLTCLPRRLGKLNQLRTLPIFIRGGETDCRLAELGSLKLEGELQIKALQRVTSVDEAKAAHMNEKCGIRILSLSWEFNPDKFDCVNIYQAEDVLQNLQPHNNLKELEIHCYVGRSFPHWIMNLSLSNLSRLTLRGCMCEKLPALGQLPRLEYLSFVELPLIKQLGSDFYGGPNSFPVLDTRKLNHMIELEEWCHVGDEQFLPSLHKLNLLYCPKLKELLSNFPSVTILTMNVDDKLLLSSLQNDAFPNLTEIRVHYFDVFEEQVPEIQTDLSALIMYKRKLEGRTEVIPFGMLFVAVVQLIILISGLC</sequence>
<evidence type="ECO:0000313" key="4">
    <source>
        <dbReference type="Proteomes" id="UP001412067"/>
    </source>
</evidence>
<proteinExistence type="predicted"/>
<dbReference type="InterPro" id="IPR032675">
    <property type="entry name" value="LRR_dom_sf"/>
</dbReference>
<dbReference type="PANTHER" id="PTHR47186:SF3">
    <property type="entry name" value="OS09G0267800 PROTEIN"/>
    <property type="match status" value="1"/>
</dbReference>
<organism evidence="3 4">
    <name type="scientific">Platanthera guangdongensis</name>
    <dbReference type="NCBI Taxonomy" id="2320717"/>
    <lineage>
        <taxon>Eukaryota</taxon>
        <taxon>Viridiplantae</taxon>
        <taxon>Streptophyta</taxon>
        <taxon>Embryophyta</taxon>
        <taxon>Tracheophyta</taxon>
        <taxon>Spermatophyta</taxon>
        <taxon>Magnoliopsida</taxon>
        <taxon>Liliopsida</taxon>
        <taxon>Asparagales</taxon>
        <taxon>Orchidaceae</taxon>
        <taxon>Orchidoideae</taxon>
        <taxon>Orchideae</taxon>
        <taxon>Orchidinae</taxon>
        <taxon>Platanthera</taxon>
    </lineage>
</organism>
<dbReference type="InterPro" id="IPR056789">
    <property type="entry name" value="LRR_R13L1-DRL21"/>
</dbReference>
<dbReference type="SUPFAM" id="SSF52058">
    <property type="entry name" value="L domain-like"/>
    <property type="match status" value="1"/>
</dbReference>